<dbReference type="Gene3D" id="1.10.3720.10">
    <property type="entry name" value="MetI-like"/>
    <property type="match status" value="1"/>
</dbReference>
<dbReference type="SUPFAM" id="SSF161098">
    <property type="entry name" value="MetI-like"/>
    <property type="match status" value="1"/>
</dbReference>
<feature type="transmembrane region" description="Helical" evidence="8">
    <location>
        <begin position="191"/>
        <end position="214"/>
    </location>
</feature>
<evidence type="ECO:0000256" key="2">
    <source>
        <dbReference type="ARBA" id="ARBA00007069"/>
    </source>
</evidence>
<evidence type="ECO:0000313" key="10">
    <source>
        <dbReference type="EMBL" id="BDV30078.1"/>
    </source>
</evidence>
<name>A0ABM8DWN2_9MICO</name>
<keyword evidence="11" id="KW-1185">Reference proteome</keyword>
<proteinExistence type="inferred from homology"/>
<evidence type="ECO:0000256" key="4">
    <source>
        <dbReference type="ARBA" id="ARBA00022475"/>
    </source>
</evidence>
<organism evidence="10 11">
    <name type="scientific">Microbacterium terricola</name>
    <dbReference type="NCBI Taxonomy" id="344163"/>
    <lineage>
        <taxon>Bacteria</taxon>
        <taxon>Bacillati</taxon>
        <taxon>Actinomycetota</taxon>
        <taxon>Actinomycetes</taxon>
        <taxon>Micrococcales</taxon>
        <taxon>Microbacteriaceae</taxon>
        <taxon>Microbacterium</taxon>
    </lineage>
</organism>
<dbReference type="PROSITE" id="PS50928">
    <property type="entry name" value="ABC_TM1"/>
    <property type="match status" value="1"/>
</dbReference>
<dbReference type="Pfam" id="PF00528">
    <property type="entry name" value="BPD_transp_1"/>
    <property type="match status" value="1"/>
</dbReference>
<sequence>MSVNTTTLRAANGPVRRRSVGSWLLPLYVTAAFIVLLIPIVYTLVFSFNDANRSNISWNGFTLDNWQNVCAQPDVCIAFGNSLLVGAVSTLLATTLGTAIAIALVRYRFRARTVISLLLFLPMATPEIVMGAGLASQFLTMGVSKGLGTIIVAHTMFCLSFVVVTVRARVLSLDPALEEAGRDLYGSPTAVFWRVTFPLLLPGIIAAALLSFSLSFDDFIITYFNAGTVQTFPVYIYVAAQRGIPPQANVIASAVFLLAIAATLVFQVGAARRAQRRR</sequence>
<keyword evidence="3 8" id="KW-0813">Transport</keyword>
<evidence type="ECO:0000256" key="8">
    <source>
        <dbReference type="RuleBase" id="RU363032"/>
    </source>
</evidence>
<dbReference type="InterPro" id="IPR000515">
    <property type="entry name" value="MetI-like"/>
</dbReference>
<keyword evidence="4" id="KW-1003">Cell membrane</keyword>
<feature type="transmembrane region" description="Helical" evidence="8">
    <location>
        <begin position="83"/>
        <end position="105"/>
    </location>
</feature>
<keyword evidence="7 8" id="KW-0472">Membrane</keyword>
<gene>
    <name evidence="10" type="ORF">Microterr_07380</name>
</gene>
<dbReference type="InterPro" id="IPR051789">
    <property type="entry name" value="Bact_Polyamine_Transport"/>
</dbReference>
<evidence type="ECO:0000256" key="7">
    <source>
        <dbReference type="ARBA" id="ARBA00023136"/>
    </source>
</evidence>
<comment type="subcellular location">
    <subcellularLocation>
        <location evidence="1 8">Cell membrane</location>
        <topology evidence="1 8">Multi-pass membrane protein</topology>
    </subcellularLocation>
</comment>
<reference evidence="10 11" key="1">
    <citation type="submission" date="2022-12" db="EMBL/GenBank/DDBJ databases">
        <title>Microbacterium terricola strain KV-448 chromosome, complete genome.</title>
        <authorList>
            <person name="Oshima T."/>
            <person name="Moriya T."/>
            <person name="Bessho Y."/>
        </authorList>
    </citation>
    <scope>NUCLEOTIDE SEQUENCE [LARGE SCALE GENOMIC DNA]</scope>
    <source>
        <strain evidence="10 11">KV-448</strain>
    </source>
</reference>
<protein>
    <submittedName>
        <fullName evidence="10">ABC transporter permease</fullName>
    </submittedName>
</protein>
<dbReference type="Proteomes" id="UP001317779">
    <property type="component" value="Chromosome"/>
</dbReference>
<feature type="transmembrane region" description="Helical" evidence="8">
    <location>
        <begin position="250"/>
        <end position="270"/>
    </location>
</feature>
<keyword evidence="5 8" id="KW-0812">Transmembrane</keyword>
<evidence type="ECO:0000259" key="9">
    <source>
        <dbReference type="PROSITE" id="PS50928"/>
    </source>
</evidence>
<feature type="transmembrane region" description="Helical" evidence="8">
    <location>
        <begin position="117"/>
        <end position="139"/>
    </location>
</feature>
<feature type="transmembrane region" description="Helical" evidence="8">
    <location>
        <begin position="151"/>
        <end position="170"/>
    </location>
</feature>
<evidence type="ECO:0000256" key="6">
    <source>
        <dbReference type="ARBA" id="ARBA00022989"/>
    </source>
</evidence>
<dbReference type="EMBL" id="AP027141">
    <property type="protein sequence ID" value="BDV30078.1"/>
    <property type="molecule type" value="Genomic_DNA"/>
</dbReference>
<evidence type="ECO:0000256" key="1">
    <source>
        <dbReference type="ARBA" id="ARBA00004651"/>
    </source>
</evidence>
<keyword evidence="6 8" id="KW-1133">Transmembrane helix</keyword>
<dbReference type="PANTHER" id="PTHR43848:SF2">
    <property type="entry name" value="PUTRESCINE TRANSPORT SYSTEM PERMEASE PROTEIN POTI"/>
    <property type="match status" value="1"/>
</dbReference>
<dbReference type="RefSeq" id="WP_404810167.1">
    <property type="nucleotide sequence ID" value="NZ_AP027141.1"/>
</dbReference>
<feature type="transmembrane region" description="Helical" evidence="8">
    <location>
        <begin position="23"/>
        <end position="45"/>
    </location>
</feature>
<evidence type="ECO:0000256" key="3">
    <source>
        <dbReference type="ARBA" id="ARBA00022448"/>
    </source>
</evidence>
<dbReference type="CDD" id="cd06261">
    <property type="entry name" value="TM_PBP2"/>
    <property type="match status" value="1"/>
</dbReference>
<comment type="similarity">
    <text evidence="2">Belongs to the binding-protein-dependent transport system permease family. CysTW subfamily.</text>
</comment>
<dbReference type="PANTHER" id="PTHR43848">
    <property type="entry name" value="PUTRESCINE TRANSPORT SYSTEM PERMEASE PROTEIN POTI"/>
    <property type="match status" value="1"/>
</dbReference>
<evidence type="ECO:0000256" key="5">
    <source>
        <dbReference type="ARBA" id="ARBA00022692"/>
    </source>
</evidence>
<evidence type="ECO:0000313" key="11">
    <source>
        <dbReference type="Proteomes" id="UP001317779"/>
    </source>
</evidence>
<feature type="domain" description="ABC transmembrane type-1" evidence="9">
    <location>
        <begin position="79"/>
        <end position="268"/>
    </location>
</feature>
<dbReference type="InterPro" id="IPR035906">
    <property type="entry name" value="MetI-like_sf"/>
</dbReference>
<accession>A0ABM8DWN2</accession>